<sequence>MRQKELRIALVCYGGVSLAVYMHGVTKEIWKLARASRDHHAATPAPSGGVEAVYLALLRKIESGDGLRLRVLTDIVTGASAGGINAVFLAQAIHSGHSLEPLTELWLENADVEQLVDEDARPWSDVAAKPWMRPFVWYLTNRPGNPVSESVSAETRQEVRRKLSGLVRGRWFEPPFSGPGFTRLLHDALLSLGTAGAEKPLLPPGHPLDLLVTATDYRGHRELLRLNSPPLVEESEHRLPIGFRAATPSSGGRDLAPLAELTFAARATASFPGAFPPMSVGEVEAALPGGWEGRDAFLKRVMPAHVAQGTLDQVALIDGSVLVNAPFAGAMAGLSARPAQREVDRRFVYIDPTPARRAPARGETPRRIGFFSAIVGSLSAIPREQPIRDNLETLAAQSREALRLSRMVQTLRPQVEAVVEGIFGRTLFFDRPTPARLAKWRARAQQEAAEQAGYAFQSYALAKLAGIVDRLADLALAAGNFDTAPDRASVAAALRGAIEASGLDTLGSPKGGASPAAIFFLRDHDLAFRIRRLRLIARRLSREWDADPHIDDDELERARDGVYRAMALYFDRENFSTFGDDFVSAASNVLAEPGAFLDALAAARSLRAADEEAEGILAETMQAMSRDLRRRVLLAYLGFPFYDVATLPLLRNEGFTEFDPVKVDRISPDDATAIREGGAAASLRGTEFFNFGAFFSRAYRENDYLWGRMHGAERMIDLVCSTVPGGFDETVCLSFKRDALLAICDEELERGLCKPALVERLRDEIVGKLG</sequence>
<dbReference type="Pfam" id="PF11856">
    <property type="entry name" value="DUF3376"/>
    <property type="match status" value="1"/>
</dbReference>
<reference evidence="4 5" key="1">
    <citation type="submission" date="2015-04" db="EMBL/GenBank/DDBJ databases">
        <title>The draft genome sequence of Erythrobacter luteus KA37.</title>
        <authorList>
            <person name="Zhuang L."/>
            <person name="Liu Y."/>
            <person name="Shao Z."/>
        </authorList>
    </citation>
    <scope>NUCLEOTIDE SEQUENCE [LARGE SCALE GENOMIC DNA]</scope>
    <source>
        <strain evidence="4 5">KA37</strain>
    </source>
</reference>
<keyword evidence="5" id="KW-1185">Reference proteome</keyword>
<dbReference type="PROSITE" id="PS51635">
    <property type="entry name" value="PNPLA"/>
    <property type="match status" value="1"/>
</dbReference>
<feature type="active site" description="Nucleophile" evidence="2">
    <location>
        <position position="80"/>
    </location>
</feature>
<dbReference type="Proteomes" id="UP000053464">
    <property type="component" value="Unassembled WGS sequence"/>
</dbReference>
<feature type="domain" description="PNPLA" evidence="3">
    <location>
        <begin position="10"/>
        <end position="331"/>
    </location>
</feature>
<evidence type="ECO:0000313" key="5">
    <source>
        <dbReference type="Proteomes" id="UP000053464"/>
    </source>
</evidence>
<dbReference type="GO" id="GO:0016787">
    <property type="term" value="F:hydrolase activity"/>
    <property type="evidence" value="ECO:0007669"/>
    <property type="project" value="UniProtKB-UniRule"/>
</dbReference>
<dbReference type="EMBL" id="LBHB01000001">
    <property type="protein sequence ID" value="KLE35541.1"/>
    <property type="molecule type" value="Genomic_DNA"/>
</dbReference>
<evidence type="ECO:0000313" key="4">
    <source>
        <dbReference type="EMBL" id="KLE35541.1"/>
    </source>
</evidence>
<dbReference type="OrthoDB" id="8728704at2"/>
<dbReference type="InterPro" id="IPR019894">
    <property type="entry name" value="Patatin-related_protein"/>
</dbReference>
<keyword evidence="1 2" id="KW-0443">Lipid metabolism</keyword>
<evidence type="ECO:0000259" key="3">
    <source>
        <dbReference type="PROSITE" id="PS51635"/>
    </source>
</evidence>
<feature type="short sequence motif" description="GXSXG" evidence="2">
    <location>
        <begin position="78"/>
        <end position="82"/>
    </location>
</feature>
<protein>
    <submittedName>
        <fullName evidence="4">Patatin</fullName>
    </submittedName>
</protein>
<keyword evidence="2" id="KW-0378">Hydrolase</keyword>
<name>A0A0G9MXT0_9SPHN</name>
<dbReference type="AlphaFoldDB" id="A0A0G9MXT0"/>
<dbReference type="GO" id="GO:0016042">
    <property type="term" value="P:lipid catabolic process"/>
    <property type="evidence" value="ECO:0007669"/>
    <property type="project" value="UniProtKB-UniRule"/>
</dbReference>
<dbReference type="STRING" id="1581420.AAW00_03710"/>
<evidence type="ECO:0000256" key="2">
    <source>
        <dbReference type="PROSITE-ProRule" id="PRU01161"/>
    </source>
</evidence>
<comment type="caution">
    <text evidence="4">The sequence shown here is derived from an EMBL/GenBank/DDBJ whole genome shotgun (WGS) entry which is preliminary data.</text>
</comment>
<keyword evidence="2" id="KW-0442">Lipid degradation</keyword>
<dbReference type="Gene3D" id="3.40.1090.10">
    <property type="entry name" value="Cytosolic phospholipase A2 catalytic domain"/>
    <property type="match status" value="1"/>
</dbReference>
<dbReference type="Pfam" id="PF01734">
    <property type="entry name" value="Patatin"/>
    <property type="match status" value="1"/>
</dbReference>
<organism evidence="4 5">
    <name type="scientific">Aurantiacibacter luteus</name>
    <dbReference type="NCBI Taxonomy" id="1581420"/>
    <lineage>
        <taxon>Bacteria</taxon>
        <taxon>Pseudomonadati</taxon>
        <taxon>Pseudomonadota</taxon>
        <taxon>Alphaproteobacteria</taxon>
        <taxon>Sphingomonadales</taxon>
        <taxon>Erythrobacteraceae</taxon>
        <taxon>Aurantiacibacter</taxon>
    </lineage>
</organism>
<dbReference type="RefSeq" id="WP_047002943.1">
    <property type="nucleotide sequence ID" value="NZ_LBHB01000001.1"/>
</dbReference>
<evidence type="ECO:0000256" key="1">
    <source>
        <dbReference type="ARBA" id="ARBA00023098"/>
    </source>
</evidence>
<accession>A0A0G9MXT0</accession>
<dbReference type="InterPro" id="IPR016035">
    <property type="entry name" value="Acyl_Trfase/lysoPLipase"/>
</dbReference>
<proteinExistence type="predicted"/>
<feature type="active site" description="Proton acceptor" evidence="2">
    <location>
        <position position="318"/>
    </location>
</feature>
<gene>
    <name evidence="4" type="ORF">AAW00_03710</name>
</gene>
<dbReference type="InterPro" id="IPR024282">
    <property type="entry name" value="DUF3376"/>
</dbReference>
<dbReference type="SUPFAM" id="SSF52151">
    <property type="entry name" value="FabD/lysophospholipase-like"/>
    <property type="match status" value="1"/>
</dbReference>
<dbReference type="NCBIfam" id="TIGR03607">
    <property type="entry name" value="patatin-like protein"/>
    <property type="match status" value="1"/>
</dbReference>
<dbReference type="PATRIC" id="fig|1581420.6.peg.751"/>
<dbReference type="InterPro" id="IPR002641">
    <property type="entry name" value="PNPLA_dom"/>
</dbReference>
<comment type="caution">
    <text evidence="2">Lacks conserved residue(s) required for the propagation of feature annotation.</text>
</comment>